<dbReference type="Proteomes" id="UP000230423">
    <property type="component" value="Unassembled WGS sequence"/>
</dbReference>
<keyword evidence="3" id="KW-0326">Glycosidase</keyword>
<organism evidence="5 6">
    <name type="scientific">Teladorsagia circumcincta</name>
    <name type="common">Brown stomach worm</name>
    <name type="synonym">Ostertagia circumcincta</name>
    <dbReference type="NCBI Taxonomy" id="45464"/>
    <lineage>
        <taxon>Eukaryota</taxon>
        <taxon>Metazoa</taxon>
        <taxon>Ecdysozoa</taxon>
        <taxon>Nematoda</taxon>
        <taxon>Chromadorea</taxon>
        <taxon>Rhabditida</taxon>
        <taxon>Rhabditina</taxon>
        <taxon>Rhabditomorpha</taxon>
        <taxon>Strongyloidea</taxon>
        <taxon>Trichostrongylidae</taxon>
        <taxon>Teladorsagia</taxon>
    </lineage>
</organism>
<dbReference type="EMBL" id="KZ351256">
    <property type="protein sequence ID" value="PIO63122.1"/>
    <property type="molecule type" value="Genomic_DNA"/>
</dbReference>
<dbReference type="PANTHER" id="PTHR11769">
    <property type="entry name" value="HYALURONIDASE"/>
    <property type="match status" value="1"/>
</dbReference>
<name>A0A2G9U095_TELCI</name>
<gene>
    <name evidence="5" type="ORF">TELCIR_15292</name>
</gene>
<dbReference type="InterPro" id="IPR013785">
    <property type="entry name" value="Aldolase_TIM"/>
</dbReference>
<dbReference type="PANTHER" id="PTHR11769:SF35">
    <property type="entry name" value="HYALURONIDASE"/>
    <property type="match status" value="1"/>
</dbReference>
<sequence length="102" mass="11668">MKSVESANRSTDPFGSTSVHKELPRLAEHEATTLMVIWNVASGPCKKWKKVDMHLHQFNITHNKGEEIFGEKVVIFYEKKFGLCPYYKDYKSNQPVNGGLPQ</sequence>
<reference evidence="5 6" key="1">
    <citation type="submission" date="2015-09" db="EMBL/GenBank/DDBJ databases">
        <title>Draft genome of the parasitic nematode Teladorsagia circumcincta isolate WARC Sus (inbred).</title>
        <authorList>
            <person name="Mitreva M."/>
        </authorList>
    </citation>
    <scope>NUCLEOTIDE SEQUENCE [LARGE SCALE GENOMIC DNA]</scope>
    <source>
        <strain evidence="5 6">S</strain>
    </source>
</reference>
<evidence type="ECO:0000256" key="1">
    <source>
        <dbReference type="ARBA" id="ARBA00008871"/>
    </source>
</evidence>
<comment type="catalytic activity">
    <reaction evidence="3">
        <text>Random hydrolysis of (1-&gt;4)-linkages between N-acetyl-beta-D-glucosamine and D-glucuronate residues in hyaluronate.</text>
        <dbReference type="EC" id="3.2.1.35"/>
    </reaction>
</comment>
<dbReference type="AlphaFoldDB" id="A0A2G9U095"/>
<proteinExistence type="inferred from homology"/>
<dbReference type="EC" id="3.2.1.35" evidence="3"/>
<evidence type="ECO:0000313" key="5">
    <source>
        <dbReference type="EMBL" id="PIO63122.1"/>
    </source>
</evidence>
<dbReference type="InterPro" id="IPR018155">
    <property type="entry name" value="Hyaluronidase"/>
</dbReference>
<keyword evidence="2" id="KW-1015">Disulfide bond</keyword>
<protein>
    <recommendedName>
        <fullName evidence="3">Hyaluronidase</fullName>
        <ecNumber evidence="3">3.2.1.35</ecNumber>
    </recommendedName>
</protein>
<dbReference type="Pfam" id="PF01630">
    <property type="entry name" value="Glyco_hydro_56"/>
    <property type="match status" value="1"/>
</dbReference>
<dbReference type="OrthoDB" id="5796153at2759"/>
<feature type="region of interest" description="Disordered" evidence="4">
    <location>
        <begin position="1"/>
        <end position="22"/>
    </location>
</feature>
<evidence type="ECO:0000313" key="6">
    <source>
        <dbReference type="Proteomes" id="UP000230423"/>
    </source>
</evidence>
<dbReference type="GO" id="GO:0005975">
    <property type="term" value="P:carbohydrate metabolic process"/>
    <property type="evidence" value="ECO:0007669"/>
    <property type="project" value="InterPro"/>
</dbReference>
<keyword evidence="3" id="KW-0378">Hydrolase</keyword>
<feature type="compositionally biased region" description="Polar residues" evidence="4">
    <location>
        <begin position="1"/>
        <end position="18"/>
    </location>
</feature>
<evidence type="ECO:0000256" key="2">
    <source>
        <dbReference type="ARBA" id="ARBA00023157"/>
    </source>
</evidence>
<dbReference type="GO" id="GO:0004415">
    <property type="term" value="F:hyalurononglucosaminidase activity"/>
    <property type="evidence" value="ECO:0007669"/>
    <property type="project" value="UniProtKB-UniRule"/>
</dbReference>
<evidence type="ECO:0000256" key="4">
    <source>
        <dbReference type="SAM" id="MobiDB-lite"/>
    </source>
</evidence>
<dbReference type="InterPro" id="IPR017853">
    <property type="entry name" value="GH"/>
</dbReference>
<dbReference type="GO" id="GO:0030214">
    <property type="term" value="P:hyaluronan catabolic process"/>
    <property type="evidence" value="ECO:0007669"/>
    <property type="project" value="TreeGrafter"/>
</dbReference>
<evidence type="ECO:0000256" key="3">
    <source>
        <dbReference type="RuleBase" id="RU610713"/>
    </source>
</evidence>
<accession>A0A2G9U095</accession>
<dbReference type="SUPFAM" id="SSF51445">
    <property type="entry name" value="(Trans)glycosidases"/>
    <property type="match status" value="1"/>
</dbReference>
<feature type="non-terminal residue" evidence="5">
    <location>
        <position position="102"/>
    </location>
</feature>
<keyword evidence="6" id="KW-1185">Reference proteome</keyword>
<comment type="similarity">
    <text evidence="1 3">Belongs to the glycosyl hydrolase 56 family.</text>
</comment>
<dbReference type="Gene3D" id="3.20.20.70">
    <property type="entry name" value="Aldolase class I"/>
    <property type="match status" value="1"/>
</dbReference>